<evidence type="ECO:0008006" key="3">
    <source>
        <dbReference type="Google" id="ProtNLM"/>
    </source>
</evidence>
<sequence length="105" mass="11603">MGPWDGRPLPSCGVFLWDGIECGSSTGRVTALDLWSSRNWKLGDRYLNASLFLPFQELKVCICLVGSTTYGEGKLEFPFAGGSGGEIRDNDLLPFPLNRWDEGDE</sequence>
<keyword evidence="2" id="KW-1185">Reference proteome</keyword>
<gene>
    <name evidence="1" type="ORF">NC653_008139</name>
</gene>
<evidence type="ECO:0000313" key="2">
    <source>
        <dbReference type="Proteomes" id="UP001164929"/>
    </source>
</evidence>
<dbReference type="AlphaFoldDB" id="A0AAD6W885"/>
<dbReference type="EMBL" id="JAQIZT010000003">
    <property type="protein sequence ID" value="KAJ7002828.1"/>
    <property type="molecule type" value="Genomic_DNA"/>
</dbReference>
<organism evidence="1 2">
    <name type="scientific">Populus alba x Populus x berolinensis</name>
    <dbReference type="NCBI Taxonomy" id="444605"/>
    <lineage>
        <taxon>Eukaryota</taxon>
        <taxon>Viridiplantae</taxon>
        <taxon>Streptophyta</taxon>
        <taxon>Embryophyta</taxon>
        <taxon>Tracheophyta</taxon>
        <taxon>Spermatophyta</taxon>
        <taxon>Magnoliopsida</taxon>
        <taxon>eudicotyledons</taxon>
        <taxon>Gunneridae</taxon>
        <taxon>Pentapetalae</taxon>
        <taxon>rosids</taxon>
        <taxon>fabids</taxon>
        <taxon>Malpighiales</taxon>
        <taxon>Salicaceae</taxon>
        <taxon>Saliceae</taxon>
        <taxon>Populus</taxon>
    </lineage>
</organism>
<evidence type="ECO:0000313" key="1">
    <source>
        <dbReference type="EMBL" id="KAJ7002828.1"/>
    </source>
</evidence>
<reference evidence="1" key="1">
    <citation type="journal article" date="2023" name="Mol. Ecol. Resour.">
        <title>Chromosome-level genome assembly of a triploid poplar Populus alba 'Berolinensis'.</title>
        <authorList>
            <person name="Chen S."/>
            <person name="Yu Y."/>
            <person name="Wang X."/>
            <person name="Wang S."/>
            <person name="Zhang T."/>
            <person name="Zhou Y."/>
            <person name="He R."/>
            <person name="Meng N."/>
            <person name="Wang Y."/>
            <person name="Liu W."/>
            <person name="Liu Z."/>
            <person name="Liu J."/>
            <person name="Guo Q."/>
            <person name="Huang H."/>
            <person name="Sederoff R.R."/>
            <person name="Wang G."/>
            <person name="Qu G."/>
            <person name="Chen S."/>
        </authorList>
    </citation>
    <scope>NUCLEOTIDE SEQUENCE</scope>
    <source>
        <strain evidence="1">SC-2020</strain>
    </source>
</reference>
<name>A0AAD6W885_9ROSI</name>
<protein>
    <recommendedName>
        <fullName evidence="3">Leucine-rich repeat-containing N-terminal plant-type domain-containing protein</fullName>
    </recommendedName>
</protein>
<proteinExistence type="predicted"/>
<accession>A0AAD6W885</accession>
<comment type="caution">
    <text evidence="1">The sequence shown here is derived from an EMBL/GenBank/DDBJ whole genome shotgun (WGS) entry which is preliminary data.</text>
</comment>
<dbReference type="Proteomes" id="UP001164929">
    <property type="component" value="Chromosome 3"/>
</dbReference>